<dbReference type="Gene3D" id="1.20.120.1490">
    <property type="match status" value="1"/>
</dbReference>
<keyword evidence="1" id="KW-0732">Signal</keyword>
<evidence type="ECO:0008006" key="4">
    <source>
        <dbReference type="Google" id="ProtNLM"/>
    </source>
</evidence>
<name>A0AAV3X9Q4_9CYAN</name>
<gene>
    <name evidence="2" type="ORF">MiSe_18620</name>
</gene>
<evidence type="ECO:0000313" key="3">
    <source>
        <dbReference type="Proteomes" id="UP001050975"/>
    </source>
</evidence>
<dbReference type="AlphaFoldDB" id="A0AAV3X9Q4"/>
<reference evidence="2" key="1">
    <citation type="submission" date="2019-10" db="EMBL/GenBank/DDBJ databases">
        <title>Draft genome sequece of Microseira wollei NIES-4236.</title>
        <authorList>
            <person name="Yamaguchi H."/>
            <person name="Suzuki S."/>
            <person name="Kawachi M."/>
        </authorList>
    </citation>
    <scope>NUCLEOTIDE SEQUENCE</scope>
    <source>
        <strain evidence="2">NIES-4236</strain>
    </source>
</reference>
<feature type="signal peptide" evidence="1">
    <location>
        <begin position="1"/>
        <end position="26"/>
    </location>
</feature>
<accession>A0AAV3X9Q4</accession>
<sequence length="138" mass="15471">MKRQLISMVAATVVFVIPFNAPAIHASPLTPPEMLPPMLSGIELTQKQENQLAQLRTQTRAQMESILTSEQQNQLQAALARGEGMRNAFASIDISPEQKTQLRTTFESTRTQIANIITPEQRQQILQNVRSLMQQQTS</sequence>
<proteinExistence type="predicted"/>
<dbReference type="EMBL" id="BLAY01000023">
    <property type="protein sequence ID" value="GET37109.1"/>
    <property type="molecule type" value="Genomic_DNA"/>
</dbReference>
<protein>
    <recommendedName>
        <fullName evidence="4">Spy protein</fullName>
    </recommendedName>
</protein>
<evidence type="ECO:0000256" key="1">
    <source>
        <dbReference type="SAM" id="SignalP"/>
    </source>
</evidence>
<evidence type="ECO:0000313" key="2">
    <source>
        <dbReference type="EMBL" id="GET37109.1"/>
    </source>
</evidence>
<dbReference type="RefSeq" id="WP_226578044.1">
    <property type="nucleotide sequence ID" value="NZ_BLAY01000023.1"/>
</dbReference>
<keyword evidence="3" id="KW-1185">Reference proteome</keyword>
<organism evidence="2 3">
    <name type="scientific">Microseira wollei NIES-4236</name>
    <dbReference type="NCBI Taxonomy" id="2530354"/>
    <lineage>
        <taxon>Bacteria</taxon>
        <taxon>Bacillati</taxon>
        <taxon>Cyanobacteriota</taxon>
        <taxon>Cyanophyceae</taxon>
        <taxon>Oscillatoriophycideae</taxon>
        <taxon>Aerosakkonematales</taxon>
        <taxon>Aerosakkonemataceae</taxon>
        <taxon>Microseira</taxon>
    </lineage>
</organism>
<feature type="chain" id="PRO_5043584914" description="Spy protein" evidence="1">
    <location>
        <begin position="27"/>
        <end position="138"/>
    </location>
</feature>
<comment type="caution">
    <text evidence="2">The sequence shown here is derived from an EMBL/GenBank/DDBJ whole genome shotgun (WGS) entry which is preliminary data.</text>
</comment>
<dbReference type="Pfam" id="PF07813">
    <property type="entry name" value="LTXXQ"/>
    <property type="match status" value="1"/>
</dbReference>
<dbReference type="InterPro" id="IPR012899">
    <property type="entry name" value="LTXXQ"/>
</dbReference>
<dbReference type="Proteomes" id="UP001050975">
    <property type="component" value="Unassembled WGS sequence"/>
</dbReference>